<proteinExistence type="predicted"/>
<dbReference type="Proteomes" id="UP000277928">
    <property type="component" value="Unassembled WGS sequence"/>
</dbReference>
<reference evidence="1 2" key="1">
    <citation type="submission" date="2018-08" db="EMBL/GenBank/DDBJ databases">
        <authorList>
            <person name="Laetsch R D."/>
            <person name="Stevens L."/>
            <person name="Kumar S."/>
            <person name="Blaxter L. M."/>
        </authorList>
    </citation>
    <scope>NUCLEOTIDE SEQUENCE [LARGE SCALE GENOMIC DNA]</scope>
</reference>
<dbReference type="STRING" id="42156.A0A3P7JS46"/>
<dbReference type="EMBL" id="UYRX01001499">
    <property type="protein sequence ID" value="VDM91439.1"/>
    <property type="molecule type" value="Genomic_DNA"/>
</dbReference>
<evidence type="ECO:0000313" key="1">
    <source>
        <dbReference type="EMBL" id="VDM91439.1"/>
    </source>
</evidence>
<evidence type="ECO:0000313" key="2">
    <source>
        <dbReference type="Proteomes" id="UP000277928"/>
    </source>
</evidence>
<gene>
    <name evidence="1" type="ORF">NLS_LOCUS9312</name>
</gene>
<accession>A0A3P7JS46</accession>
<dbReference type="OrthoDB" id="5824531at2759"/>
<name>A0A3P7JS46_LITSI</name>
<keyword evidence="2" id="KW-1185">Reference proteome</keyword>
<feature type="non-terminal residue" evidence="1">
    <location>
        <position position="1"/>
    </location>
</feature>
<sequence length="95" mass="10291">IVVVLGPLLLGSVKQWIKNLGPSAHLICIEKPPELIKNEHILMVGVGTDNSSSPKQKKADSLRCVTDIGIPFTWMDAYSAASLSRAFATQNMLLC</sequence>
<dbReference type="AlphaFoldDB" id="A0A3P7JS46"/>
<organism evidence="1 2">
    <name type="scientific">Litomosoides sigmodontis</name>
    <name type="common">Filarial nematode worm</name>
    <dbReference type="NCBI Taxonomy" id="42156"/>
    <lineage>
        <taxon>Eukaryota</taxon>
        <taxon>Metazoa</taxon>
        <taxon>Ecdysozoa</taxon>
        <taxon>Nematoda</taxon>
        <taxon>Chromadorea</taxon>
        <taxon>Rhabditida</taxon>
        <taxon>Spirurina</taxon>
        <taxon>Spiruromorpha</taxon>
        <taxon>Filarioidea</taxon>
        <taxon>Onchocercidae</taxon>
        <taxon>Litomosoides</taxon>
    </lineage>
</organism>
<protein>
    <submittedName>
        <fullName evidence="1">Uncharacterized protein</fullName>
    </submittedName>
</protein>